<proteinExistence type="predicted"/>
<evidence type="ECO:0000313" key="2">
    <source>
        <dbReference type="EMBL" id="BFD46425.1"/>
    </source>
</evidence>
<dbReference type="AlphaFoldDB" id="A0AAT9G9I9"/>
<accession>A0AAT9G9I9</accession>
<reference evidence="2" key="1">
    <citation type="submission" date="2024-01" db="EMBL/GenBank/DDBJ databases">
        <title>Sequencing the genomes of a sandfly, Sergentomyia squamirostris, and its two endosymbionts.</title>
        <authorList>
            <person name="Itokawa K."/>
            <person name="Sanjoba C."/>
        </authorList>
    </citation>
    <scope>NUCLEOTIDE SEQUENCE</scope>
    <source>
        <strain evidence="2">RiSSQ</strain>
    </source>
</reference>
<name>A0AAT9G9I9_9RICK</name>
<feature type="region of interest" description="Disordered" evidence="1">
    <location>
        <begin position="48"/>
        <end position="70"/>
    </location>
</feature>
<gene>
    <name evidence="2" type="ORF">DMENIID0002_10710</name>
</gene>
<feature type="compositionally biased region" description="Basic and acidic residues" evidence="1">
    <location>
        <begin position="59"/>
        <end position="70"/>
    </location>
</feature>
<protein>
    <submittedName>
        <fullName evidence="2">Uncharacterized protein</fullName>
    </submittedName>
</protein>
<dbReference type="EMBL" id="AP029170">
    <property type="protein sequence ID" value="BFD46425.1"/>
    <property type="molecule type" value="Genomic_DNA"/>
</dbReference>
<sequence>MYFIECSEKLKKVYRKGFITKEKQQKLQNSDSKFSESKFQKLSHALKQNIARRKNSQKVHIEGKNKSEKN</sequence>
<evidence type="ECO:0000256" key="1">
    <source>
        <dbReference type="SAM" id="MobiDB-lite"/>
    </source>
</evidence>
<organism evidence="2">
    <name type="scientific">Candidatus Tisiphia endosymbiont of Sergentomyia squamirostris</name>
    <dbReference type="NCBI Taxonomy" id="3113639"/>
    <lineage>
        <taxon>Bacteria</taxon>
        <taxon>Pseudomonadati</taxon>
        <taxon>Pseudomonadota</taxon>
        <taxon>Alphaproteobacteria</taxon>
        <taxon>Rickettsiales</taxon>
        <taxon>Rickettsiaceae</taxon>
        <taxon>Rickettsieae</taxon>
        <taxon>Candidatus Tisiphia</taxon>
    </lineage>
</organism>